<name>A0A081CAD0_VECG1</name>
<gene>
    <name evidence="1" type="ORF">U27_01436</name>
</gene>
<dbReference type="AlphaFoldDB" id="A0A081CAD0"/>
<dbReference type="Proteomes" id="UP000030661">
    <property type="component" value="Unassembled WGS sequence"/>
</dbReference>
<evidence type="ECO:0000313" key="2">
    <source>
        <dbReference type="Proteomes" id="UP000030661"/>
    </source>
</evidence>
<evidence type="ECO:0000313" key="1">
    <source>
        <dbReference type="EMBL" id="GAK61535.1"/>
    </source>
</evidence>
<sequence length="71" mass="8433">MYWTPKVKTLIKPWKGLKLLRRNTKRCRHLCENPNKTLEGIKTYLTYASTWQNQMSENPNKTLEGIKTHNS</sequence>
<dbReference type="HOGENOM" id="CLU_195801_0_0_0"/>
<proteinExistence type="predicted"/>
<protein>
    <submittedName>
        <fullName evidence="1">Uncharacterized protein</fullName>
    </submittedName>
</protein>
<accession>A0A081CAD0</accession>
<keyword evidence="2" id="KW-1185">Reference proteome</keyword>
<dbReference type="EMBL" id="DF820480">
    <property type="protein sequence ID" value="GAK61535.1"/>
    <property type="molecule type" value="Genomic_DNA"/>
</dbReference>
<organism evidence="1">
    <name type="scientific">Vecturithrix granuli</name>
    <dbReference type="NCBI Taxonomy" id="1499967"/>
    <lineage>
        <taxon>Bacteria</taxon>
        <taxon>Candidatus Moduliflexota</taxon>
        <taxon>Candidatus Vecturitrichia</taxon>
        <taxon>Candidatus Vecturitrichales</taxon>
        <taxon>Candidatus Vecturitrichaceae</taxon>
        <taxon>Candidatus Vecturithrix</taxon>
    </lineage>
</organism>
<reference evidence="1" key="1">
    <citation type="journal article" date="2015" name="PeerJ">
        <title>First genomic representation of candidate bacterial phylum KSB3 points to enhanced environmental sensing as a trigger of wastewater bulking.</title>
        <authorList>
            <person name="Sekiguchi Y."/>
            <person name="Ohashi A."/>
            <person name="Parks D.H."/>
            <person name="Yamauchi T."/>
            <person name="Tyson G.W."/>
            <person name="Hugenholtz P."/>
        </authorList>
    </citation>
    <scope>NUCLEOTIDE SEQUENCE [LARGE SCALE GENOMIC DNA]</scope>
</reference>
<dbReference type="STRING" id="1499967.U27_01436"/>